<proteinExistence type="predicted"/>
<dbReference type="EMBL" id="CH477723">
    <property type="protein sequence ID" value="EAT36888.1"/>
    <property type="molecule type" value="Genomic_DNA"/>
</dbReference>
<reference evidence="2" key="1">
    <citation type="submission" date="2005-10" db="EMBL/GenBank/DDBJ databases">
        <authorList>
            <person name="Loftus B.J."/>
            <person name="Nene V.M."/>
            <person name="Hannick L.I."/>
            <person name="Bidwell S."/>
            <person name="Haas B."/>
            <person name="Amedeo P."/>
            <person name="Orvis J."/>
            <person name="Wortman J.R."/>
            <person name="White O.R."/>
            <person name="Salzberg S."/>
            <person name="Shumway M."/>
            <person name="Koo H."/>
            <person name="Zhao Y."/>
            <person name="Holmes M."/>
            <person name="Miller J."/>
            <person name="Schatz M."/>
            <person name="Pop M."/>
            <person name="Pai G."/>
            <person name="Utterback T."/>
            <person name="Rogers Y.-H."/>
            <person name="Kravitz S."/>
            <person name="Fraser C.M."/>
        </authorList>
    </citation>
    <scope>NUCLEOTIDE SEQUENCE</scope>
    <source>
        <strain evidence="2">Liverpool</strain>
    </source>
</reference>
<dbReference type="HOGENOM" id="CLU_2759835_0_0_1"/>
<reference evidence="2" key="2">
    <citation type="journal article" date="2007" name="Science">
        <title>Genome sequence of Aedes aegypti, a major arbovirus vector.</title>
        <authorList>
            <person name="Nene V."/>
            <person name="Wortman J.R."/>
            <person name="Lawson D."/>
            <person name="Haas B."/>
            <person name="Kodira C."/>
            <person name="Tu Z.J."/>
            <person name="Loftus B."/>
            <person name="Xi Z."/>
            <person name="Megy K."/>
            <person name="Grabherr M."/>
            <person name="Ren Q."/>
            <person name="Zdobnov E.M."/>
            <person name="Lobo N.F."/>
            <person name="Campbell K.S."/>
            <person name="Brown S.E."/>
            <person name="Bonaldo M.F."/>
            <person name="Zhu J."/>
            <person name="Sinkins S.P."/>
            <person name="Hogenkamp D.G."/>
            <person name="Amedeo P."/>
            <person name="Arensburger P."/>
            <person name="Atkinson P.W."/>
            <person name="Bidwell S."/>
            <person name="Biedler J."/>
            <person name="Birney E."/>
            <person name="Bruggner R.V."/>
            <person name="Costas J."/>
            <person name="Coy M.R."/>
            <person name="Crabtree J."/>
            <person name="Crawford M."/>
            <person name="Debruyn B."/>
            <person name="Decaprio D."/>
            <person name="Eiglmeier K."/>
            <person name="Eisenstadt E."/>
            <person name="El-Dorry H."/>
            <person name="Gelbart W.M."/>
            <person name="Gomes S.L."/>
            <person name="Hammond M."/>
            <person name="Hannick L.I."/>
            <person name="Hogan J.R."/>
            <person name="Holmes M.H."/>
            <person name="Jaffe D."/>
            <person name="Johnston J.S."/>
            <person name="Kennedy R.C."/>
            <person name="Koo H."/>
            <person name="Kravitz S."/>
            <person name="Kriventseva E.V."/>
            <person name="Kulp D."/>
            <person name="Labutti K."/>
            <person name="Lee E."/>
            <person name="Li S."/>
            <person name="Lovin D.D."/>
            <person name="Mao C."/>
            <person name="Mauceli E."/>
            <person name="Menck C.F."/>
            <person name="Miller J.R."/>
            <person name="Montgomery P."/>
            <person name="Mori A."/>
            <person name="Nascimento A.L."/>
            <person name="Naveira H.F."/>
            <person name="Nusbaum C."/>
            <person name="O'leary S."/>
            <person name="Orvis J."/>
            <person name="Pertea M."/>
            <person name="Quesneville H."/>
            <person name="Reidenbach K.R."/>
            <person name="Rogers Y.H."/>
            <person name="Roth C.W."/>
            <person name="Schneider J.R."/>
            <person name="Schatz M."/>
            <person name="Shumway M."/>
            <person name="Stanke M."/>
            <person name="Stinson E.O."/>
            <person name="Tubio J.M."/>
            <person name="Vanzee J.P."/>
            <person name="Verjovski-Almeida S."/>
            <person name="Werner D."/>
            <person name="White O."/>
            <person name="Wyder S."/>
            <person name="Zeng Q."/>
            <person name="Zhao Q."/>
            <person name="Zhao Y."/>
            <person name="Hill C.A."/>
            <person name="Raikhel A.S."/>
            <person name="Soares M.B."/>
            <person name="Knudson D.L."/>
            <person name="Lee N.H."/>
            <person name="Galagan J."/>
            <person name="Salzberg S.L."/>
            <person name="Paulsen I.T."/>
            <person name="Dimopoulos G."/>
            <person name="Collins F.H."/>
            <person name="Birren B."/>
            <person name="Fraser-Liggett C.M."/>
            <person name="Severson D.W."/>
        </authorList>
    </citation>
    <scope>NUCLEOTIDE SEQUENCE [LARGE SCALE GENOMIC DNA]</scope>
    <source>
        <strain evidence="2">Liverpool</strain>
    </source>
</reference>
<keyword evidence="1" id="KW-0732">Signal</keyword>
<feature type="chain" id="PRO_5014307343" evidence="1">
    <location>
        <begin position="20"/>
        <end position="70"/>
    </location>
</feature>
<evidence type="ECO:0000256" key="1">
    <source>
        <dbReference type="SAM" id="SignalP"/>
    </source>
</evidence>
<dbReference type="PaxDb" id="7159-AAEL011066-PA"/>
<dbReference type="AlphaFoldDB" id="Q16R68"/>
<name>Q16R68_AEDAE</name>
<feature type="signal peptide" evidence="1">
    <location>
        <begin position="1"/>
        <end position="19"/>
    </location>
</feature>
<reference evidence="2" key="3">
    <citation type="submission" date="2012-09" db="EMBL/GenBank/DDBJ databases">
        <authorList>
            <consortium name="VectorBase"/>
        </authorList>
    </citation>
    <scope>NUCLEOTIDE SEQUENCE</scope>
    <source>
        <strain evidence="2">Liverpool</strain>
    </source>
</reference>
<organism evidence="2 3">
    <name type="scientific">Aedes aegypti</name>
    <name type="common">Yellowfever mosquito</name>
    <name type="synonym">Culex aegypti</name>
    <dbReference type="NCBI Taxonomy" id="7159"/>
    <lineage>
        <taxon>Eukaryota</taxon>
        <taxon>Metazoa</taxon>
        <taxon>Ecdysozoa</taxon>
        <taxon>Arthropoda</taxon>
        <taxon>Hexapoda</taxon>
        <taxon>Insecta</taxon>
        <taxon>Pterygota</taxon>
        <taxon>Neoptera</taxon>
        <taxon>Endopterygota</taxon>
        <taxon>Diptera</taxon>
        <taxon>Nematocera</taxon>
        <taxon>Culicoidea</taxon>
        <taxon>Culicidae</taxon>
        <taxon>Culicinae</taxon>
        <taxon>Aedini</taxon>
        <taxon>Aedes</taxon>
        <taxon>Stegomyia</taxon>
    </lineage>
</organism>
<accession>Q16R68</accession>
<gene>
    <name evidence="2" type="ORF">AaeL_AAEL011066</name>
</gene>
<protein>
    <submittedName>
        <fullName evidence="2">AAEL011066-PA</fullName>
    </submittedName>
</protein>
<evidence type="ECO:0000313" key="3">
    <source>
        <dbReference type="Proteomes" id="UP000682892"/>
    </source>
</evidence>
<evidence type="ECO:0000313" key="2">
    <source>
        <dbReference type="EMBL" id="EAT36888.1"/>
    </source>
</evidence>
<sequence>MKLIIILIYVYNLAQSSWGRSFLLLVVDFSIVPFRKEVSISFRSTANSTDSKRKTCREMSHLCGQLVHQA</sequence>
<dbReference type="Proteomes" id="UP000682892">
    <property type="component" value="Unassembled WGS sequence"/>
</dbReference>